<comment type="cofactor">
    <cofactor evidence="1">
        <name>Zn(2+)</name>
        <dbReference type="ChEBI" id="CHEBI:29105"/>
    </cofactor>
</comment>
<dbReference type="SUPFAM" id="SSF52467">
    <property type="entry name" value="DHS-like NAD/FAD-binding domain"/>
    <property type="match status" value="1"/>
</dbReference>
<keyword evidence="6" id="KW-0520">NAD</keyword>
<evidence type="ECO:0000256" key="2">
    <source>
        <dbReference type="ARBA" id="ARBA00006924"/>
    </source>
</evidence>
<dbReference type="InterPro" id="IPR026590">
    <property type="entry name" value="Ssirtuin_cat_dom"/>
</dbReference>
<gene>
    <name evidence="10" type="ORF">SEPMUDRAFT_146700</name>
</gene>
<dbReference type="GO" id="GO:0046969">
    <property type="term" value="F:histone H3K9 deacetylase activity, NAD-dependent"/>
    <property type="evidence" value="ECO:0007669"/>
    <property type="project" value="EnsemblFungi"/>
</dbReference>
<evidence type="ECO:0000313" key="10">
    <source>
        <dbReference type="EMBL" id="EMF17736.1"/>
    </source>
</evidence>
<keyword evidence="3" id="KW-0808">Transferase</keyword>
<organism evidence="10 11">
    <name type="scientific">Sphaerulina musiva (strain SO2202)</name>
    <name type="common">Poplar stem canker fungus</name>
    <name type="synonym">Septoria musiva</name>
    <dbReference type="NCBI Taxonomy" id="692275"/>
    <lineage>
        <taxon>Eukaryota</taxon>
        <taxon>Fungi</taxon>
        <taxon>Dikarya</taxon>
        <taxon>Ascomycota</taxon>
        <taxon>Pezizomycotina</taxon>
        <taxon>Dothideomycetes</taxon>
        <taxon>Dothideomycetidae</taxon>
        <taxon>Mycosphaerellales</taxon>
        <taxon>Mycosphaerellaceae</taxon>
        <taxon>Sphaerulina</taxon>
    </lineage>
</organism>
<feature type="domain" description="Deacetylase sirtuin-type" evidence="9">
    <location>
        <begin position="180"/>
        <end position="470"/>
    </location>
</feature>
<dbReference type="Gene3D" id="3.40.50.1220">
    <property type="entry name" value="TPP-binding domain"/>
    <property type="match status" value="1"/>
</dbReference>
<dbReference type="EMBL" id="KB456260">
    <property type="protein sequence ID" value="EMF17736.1"/>
    <property type="molecule type" value="Genomic_DNA"/>
</dbReference>
<feature type="region of interest" description="Disordered" evidence="8">
    <location>
        <begin position="355"/>
        <end position="379"/>
    </location>
</feature>
<dbReference type="PANTHER" id="PTHR11085">
    <property type="entry name" value="NAD-DEPENDENT PROTEIN DEACYLASE SIRTUIN-5, MITOCHONDRIAL-RELATED"/>
    <property type="match status" value="1"/>
</dbReference>
<keyword evidence="11" id="KW-1185">Reference proteome</keyword>
<dbReference type="GO" id="GO:0031934">
    <property type="term" value="C:mating-type region heterochromatin"/>
    <property type="evidence" value="ECO:0007669"/>
    <property type="project" value="EnsemblFungi"/>
</dbReference>
<dbReference type="GO" id="GO:0099115">
    <property type="term" value="C:chromosome, subtelomeric region"/>
    <property type="evidence" value="ECO:0007669"/>
    <property type="project" value="EnsemblFungi"/>
</dbReference>
<dbReference type="InterPro" id="IPR050134">
    <property type="entry name" value="NAD-dep_sirtuin_deacylases"/>
</dbReference>
<dbReference type="InterPro" id="IPR026591">
    <property type="entry name" value="Sirtuin_cat_small_dom_sf"/>
</dbReference>
<dbReference type="GO" id="GO:0070403">
    <property type="term" value="F:NAD+ binding"/>
    <property type="evidence" value="ECO:0007669"/>
    <property type="project" value="InterPro"/>
</dbReference>
<evidence type="ECO:0000313" key="11">
    <source>
        <dbReference type="Proteomes" id="UP000016931"/>
    </source>
</evidence>
<accession>N1QKG5</accession>
<dbReference type="GO" id="GO:0033553">
    <property type="term" value="C:rDNA heterochromatin"/>
    <property type="evidence" value="ECO:0007669"/>
    <property type="project" value="EnsemblFungi"/>
</dbReference>
<dbReference type="GO" id="GO:0005721">
    <property type="term" value="C:pericentric heterochromatin"/>
    <property type="evidence" value="ECO:0007669"/>
    <property type="project" value="EnsemblFungi"/>
</dbReference>
<dbReference type="GO" id="GO:0031508">
    <property type="term" value="P:pericentric heterochromatin formation"/>
    <property type="evidence" value="ECO:0007669"/>
    <property type="project" value="EnsemblFungi"/>
</dbReference>
<dbReference type="Proteomes" id="UP000016931">
    <property type="component" value="Unassembled WGS sequence"/>
</dbReference>
<evidence type="ECO:0000256" key="3">
    <source>
        <dbReference type="ARBA" id="ARBA00022679"/>
    </source>
</evidence>
<feature type="compositionally biased region" description="Acidic residues" evidence="8">
    <location>
        <begin position="365"/>
        <end position="374"/>
    </location>
</feature>
<proteinExistence type="inferred from homology"/>
<evidence type="ECO:0000256" key="1">
    <source>
        <dbReference type="ARBA" id="ARBA00001947"/>
    </source>
</evidence>
<keyword evidence="4 7" id="KW-0479">Metal-binding</keyword>
<dbReference type="Gene3D" id="3.30.1600.10">
    <property type="entry name" value="SIR2/SIRT2 'Small Domain"/>
    <property type="match status" value="1"/>
</dbReference>
<comment type="similarity">
    <text evidence="2">Belongs to the sirtuin family. Class I subfamily.</text>
</comment>
<dbReference type="HOGENOM" id="CLU_023643_5_3_1"/>
<name>N1QKG5_SPHMS</name>
<keyword evidence="5 7" id="KW-0862">Zinc</keyword>
<dbReference type="OrthoDB" id="420264at2759"/>
<dbReference type="RefSeq" id="XP_016765857.1">
    <property type="nucleotide sequence ID" value="XM_016903807.1"/>
</dbReference>
<reference evidence="10 11" key="1">
    <citation type="journal article" date="2012" name="PLoS Pathog.">
        <title>Diverse lifestyles and strategies of plant pathogenesis encoded in the genomes of eighteen Dothideomycetes fungi.</title>
        <authorList>
            <person name="Ohm R.A."/>
            <person name="Feau N."/>
            <person name="Henrissat B."/>
            <person name="Schoch C.L."/>
            <person name="Horwitz B.A."/>
            <person name="Barry K.W."/>
            <person name="Condon B.J."/>
            <person name="Copeland A.C."/>
            <person name="Dhillon B."/>
            <person name="Glaser F."/>
            <person name="Hesse C.N."/>
            <person name="Kosti I."/>
            <person name="LaButti K."/>
            <person name="Lindquist E.A."/>
            <person name="Lucas S."/>
            <person name="Salamov A.A."/>
            <person name="Bradshaw R.E."/>
            <person name="Ciuffetti L."/>
            <person name="Hamelin R.C."/>
            <person name="Kema G.H.J."/>
            <person name="Lawrence C."/>
            <person name="Scott J.A."/>
            <person name="Spatafora J.W."/>
            <person name="Turgeon B.G."/>
            <person name="de Wit P.J.G.M."/>
            <person name="Zhong S."/>
            <person name="Goodwin S.B."/>
            <person name="Grigoriev I.V."/>
        </authorList>
    </citation>
    <scope>NUCLEOTIDE SEQUENCE [LARGE SCALE GENOMIC DNA]</scope>
    <source>
        <strain evidence="10 11">SO2202</strain>
    </source>
</reference>
<feature type="binding site" evidence="7">
    <location>
        <position position="317"/>
    </location>
    <ligand>
        <name>Zn(2+)</name>
        <dbReference type="ChEBI" id="CHEBI:29105"/>
    </ligand>
</feature>
<dbReference type="GO" id="GO:0046970">
    <property type="term" value="F:histone H4K16 deacetylase activity, NAD-dependent"/>
    <property type="evidence" value="ECO:0007669"/>
    <property type="project" value="EnsemblFungi"/>
</dbReference>
<evidence type="ECO:0000259" key="9">
    <source>
        <dbReference type="PROSITE" id="PS50305"/>
    </source>
</evidence>
<dbReference type="GO" id="GO:0046872">
    <property type="term" value="F:metal ion binding"/>
    <property type="evidence" value="ECO:0007669"/>
    <property type="project" value="UniProtKB-KW"/>
</dbReference>
<dbReference type="GO" id="GO:0141222">
    <property type="term" value="F:histone H3K4 deacetylase activity, NAD-dependent"/>
    <property type="evidence" value="ECO:0007669"/>
    <property type="project" value="EnsemblFungi"/>
</dbReference>
<feature type="binding site" evidence="7">
    <location>
        <position position="320"/>
    </location>
    <ligand>
        <name>Zn(2+)</name>
        <dbReference type="ChEBI" id="CHEBI:29105"/>
    </ligand>
</feature>
<sequence length="580" mass="65008">MATPTVLSAKATALDSSKKHKHASARDVGFNSDNNTTANRQLPSKNHVRLQAQEPLSSSVGAGAHEGSDGEEDAEEDEEDDDDDDDEKSFYDDILDGVDLDPYVNDGSMDIDEREITALLSYLREKGPKAFFEEALGERQYPPRLLGIAFGIKPTLPVNDETFLRLLGHAVTRAFYKRKKLTQYNTVDDAARLIKESHKIIVITGAGISTSLGIPDFRSKGTGFYDKVAARGYSEPQDVFDIYEFDRDPTLFYDLAGDILPDQKLGVTPTHAFIKLLQDKGQLRRNYTQNIDDLESLAGISRDKTIQCHGSFATASCRKCKTKVDGKAIFPDIRAQRVAHCQKCIADLKKAKPTAKQHHQRRFDSDDEDEDDSIPEPGVMKPDITFFGEQLPDTFFHRFTKHDSKITDLVIVIGTSLKVAPVSEMPHHFNRNTPHIYISMEPIKHVEFDIQLLGKSDDVVVELCRRAGWNLKHEKVPKDLQLEIVPESDEHPRGHVWKVQPAGTSRPVTEEEKHQKVVPNVKEVGVAHAGSKEGKNKQQQHPRTEGYGSEHVKLQKKRPASMVMVSERSKKVNEVIDSSD</sequence>
<dbReference type="InterPro" id="IPR029035">
    <property type="entry name" value="DHS-like_NAD/FAD-binding_dom"/>
</dbReference>
<feature type="active site" description="Proton acceptor" evidence="7">
    <location>
        <position position="309"/>
    </location>
</feature>
<dbReference type="Pfam" id="PF02146">
    <property type="entry name" value="SIR2"/>
    <property type="match status" value="1"/>
</dbReference>
<feature type="compositionally biased region" description="Polar residues" evidence="8">
    <location>
        <begin position="31"/>
        <end position="44"/>
    </location>
</feature>
<protein>
    <submittedName>
        <fullName evidence="10">SIR2-domain-containing protein</fullName>
    </submittedName>
</protein>
<evidence type="ECO:0000256" key="5">
    <source>
        <dbReference type="ARBA" id="ARBA00022833"/>
    </source>
</evidence>
<dbReference type="STRING" id="692275.N1QKG5"/>
<feature type="binding site" evidence="7">
    <location>
        <position position="341"/>
    </location>
    <ligand>
        <name>Zn(2+)</name>
        <dbReference type="ChEBI" id="CHEBI:29105"/>
    </ligand>
</feature>
<dbReference type="AlphaFoldDB" id="N1QKG5"/>
<evidence type="ECO:0000256" key="8">
    <source>
        <dbReference type="SAM" id="MobiDB-lite"/>
    </source>
</evidence>
<dbReference type="GO" id="GO:0031509">
    <property type="term" value="P:subtelomeric heterochromatin formation"/>
    <property type="evidence" value="ECO:0007669"/>
    <property type="project" value="EnsemblFungi"/>
</dbReference>
<feature type="compositionally biased region" description="Acidic residues" evidence="8">
    <location>
        <begin position="69"/>
        <end position="92"/>
    </location>
</feature>
<dbReference type="GO" id="GO:0032041">
    <property type="term" value="F:histone H3K14 deacetylase activity, NAD-dependent"/>
    <property type="evidence" value="ECO:0007669"/>
    <property type="project" value="EnsemblFungi"/>
</dbReference>
<evidence type="ECO:0000256" key="7">
    <source>
        <dbReference type="PROSITE-ProRule" id="PRU00236"/>
    </source>
</evidence>
<dbReference type="GO" id="GO:1902794">
    <property type="term" value="P:siRNA-independent facultative heterochromatin formation"/>
    <property type="evidence" value="ECO:0007669"/>
    <property type="project" value="EnsemblFungi"/>
</dbReference>
<evidence type="ECO:0000256" key="6">
    <source>
        <dbReference type="ARBA" id="ARBA00023027"/>
    </source>
</evidence>
<dbReference type="PANTHER" id="PTHR11085:SF9">
    <property type="entry name" value="NAD-DEPENDENT PROTEIN DEACETYLASE SIRTUIN-1"/>
    <property type="match status" value="1"/>
</dbReference>
<evidence type="ECO:0000256" key="4">
    <source>
        <dbReference type="ARBA" id="ARBA00022723"/>
    </source>
</evidence>
<dbReference type="GO" id="GO:0005634">
    <property type="term" value="C:nucleus"/>
    <property type="evidence" value="ECO:0007669"/>
    <property type="project" value="EnsemblFungi"/>
</dbReference>
<dbReference type="OMA" id="PTHEFIR"/>
<dbReference type="PROSITE" id="PS50305">
    <property type="entry name" value="SIRTUIN"/>
    <property type="match status" value="1"/>
</dbReference>
<dbReference type="InterPro" id="IPR003000">
    <property type="entry name" value="Sirtuin"/>
</dbReference>
<feature type="binding site" evidence="7">
    <location>
        <position position="344"/>
    </location>
    <ligand>
        <name>Zn(2+)</name>
        <dbReference type="ChEBI" id="CHEBI:29105"/>
    </ligand>
</feature>
<dbReference type="GO" id="GO:0030466">
    <property type="term" value="P:silent mating-type cassette heterochromatin formation"/>
    <property type="evidence" value="ECO:0007669"/>
    <property type="project" value="EnsemblFungi"/>
</dbReference>
<feature type="compositionally biased region" description="Basic and acidic residues" evidence="8">
    <location>
        <begin position="530"/>
        <end position="553"/>
    </location>
</feature>
<feature type="region of interest" description="Disordered" evidence="8">
    <location>
        <begin position="493"/>
        <end position="563"/>
    </location>
</feature>
<dbReference type="eggNOG" id="KOG2684">
    <property type="taxonomic scope" value="Eukaryota"/>
</dbReference>
<feature type="region of interest" description="Disordered" evidence="8">
    <location>
        <begin position="1"/>
        <end position="92"/>
    </location>
</feature>
<dbReference type="GeneID" id="27900944"/>